<comment type="caution">
    <text evidence="2">The sequence shown here is derived from an EMBL/GenBank/DDBJ whole genome shotgun (WGS) entry which is preliminary data.</text>
</comment>
<dbReference type="Proteomes" id="UP000295807">
    <property type="component" value="Unassembled WGS sequence"/>
</dbReference>
<sequence length="140" mass="14499">MKSKQKKPAQRRAAIRTAAVVVFVVALVLNVKVTLLGPFALSSEQVLAQVTGPDTGSKYDDTGFGDWCEDVCNADYEGDWEQCLDSSSSSGEGSVSGGSGPGGVTGSASGGGSNSETYDDRSEFNCHGGNYEECTPVACQ</sequence>
<keyword evidence="3" id="KW-1185">Reference proteome</keyword>
<protein>
    <submittedName>
        <fullName evidence="2">Uncharacterized protein</fullName>
    </submittedName>
</protein>
<evidence type="ECO:0000256" key="1">
    <source>
        <dbReference type="SAM" id="MobiDB-lite"/>
    </source>
</evidence>
<dbReference type="AlphaFoldDB" id="A0A4R3KKI3"/>
<name>A0A4R3KKI3_9SPHI</name>
<proteinExistence type="predicted"/>
<dbReference type="EMBL" id="SMAD01000023">
    <property type="protein sequence ID" value="TCS84254.1"/>
    <property type="molecule type" value="Genomic_DNA"/>
</dbReference>
<feature type="region of interest" description="Disordered" evidence="1">
    <location>
        <begin position="82"/>
        <end position="130"/>
    </location>
</feature>
<organism evidence="2 3">
    <name type="scientific">Anseongella ginsenosidimutans</name>
    <dbReference type="NCBI Taxonomy" id="496056"/>
    <lineage>
        <taxon>Bacteria</taxon>
        <taxon>Pseudomonadati</taxon>
        <taxon>Bacteroidota</taxon>
        <taxon>Sphingobacteriia</taxon>
        <taxon>Sphingobacteriales</taxon>
        <taxon>Sphingobacteriaceae</taxon>
        <taxon>Anseongella</taxon>
    </lineage>
</organism>
<gene>
    <name evidence="2" type="ORF">EDD80_12310</name>
</gene>
<accession>A0A4R3KKI3</accession>
<evidence type="ECO:0000313" key="3">
    <source>
        <dbReference type="Proteomes" id="UP000295807"/>
    </source>
</evidence>
<feature type="compositionally biased region" description="Gly residues" evidence="1">
    <location>
        <begin position="94"/>
        <end position="113"/>
    </location>
</feature>
<reference evidence="2 3" key="1">
    <citation type="submission" date="2019-03" db="EMBL/GenBank/DDBJ databases">
        <title>Genomic Encyclopedia of Type Strains, Phase IV (KMG-IV): sequencing the most valuable type-strain genomes for metagenomic binning, comparative biology and taxonomic classification.</title>
        <authorList>
            <person name="Goeker M."/>
        </authorList>
    </citation>
    <scope>NUCLEOTIDE SEQUENCE [LARGE SCALE GENOMIC DNA]</scope>
    <source>
        <strain evidence="2 3">DSM 21100</strain>
    </source>
</reference>
<evidence type="ECO:0000313" key="2">
    <source>
        <dbReference type="EMBL" id="TCS84254.1"/>
    </source>
</evidence>